<dbReference type="EMBL" id="OE003636">
    <property type="protein sequence ID" value="CAD7460358.1"/>
    <property type="molecule type" value="Genomic_DNA"/>
</dbReference>
<keyword evidence="1" id="KW-0472">Membrane</keyword>
<evidence type="ECO:0000256" key="1">
    <source>
        <dbReference type="SAM" id="Phobius"/>
    </source>
</evidence>
<proteinExistence type="predicted"/>
<keyword evidence="1" id="KW-1133">Transmembrane helix</keyword>
<sequence>MALLTLTSFWLEPDCVERVAFCCMIIISHFLYTTYIPIMVPANGNESPLIVLFFRDSLILVTISLVTAVIVKGLSSASMSPPDWVSDPSYRVIHSVIGHWVLPSELRSKITSYQITQPPSTPPVDSKVAALSDSW</sequence>
<dbReference type="AlphaFoldDB" id="A0A7R9IL21"/>
<organism evidence="3">
    <name type="scientific">Timema tahoe</name>
    <dbReference type="NCBI Taxonomy" id="61484"/>
    <lineage>
        <taxon>Eukaryota</taxon>
        <taxon>Metazoa</taxon>
        <taxon>Ecdysozoa</taxon>
        <taxon>Arthropoda</taxon>
        <taxon>Hexapoda</taxon>
        <taxon>Insecta</taxon>
        <taxon>Pterygota</taxon>
        <taxon>Neoptera</taxon>
        <taxon>Polyneoptera</taxon>
        <taxon>Phasmatodea</taxon>
        <taxon>Timematodea</taxon>
        <taxon>Timematoidea</taxon>
        <taxon>Timematidae</taxon>
        <taxon>Timema</taxon>
    </lineage>
</organism>
<reference evidence="3" key="1">
    <citation type="submission" date="2020-11" db="EMBL/GenBank/DDBJ databases">
        <authorList>
            <person name="Tran Van P."/>
        </authorList>
    </citation>
    <scope>NUCLEOTIDE SEQUENCE</scope>
</reference>
<accession>A0A7R9IL21</accession>
<dbReference type="InterPro" id="IPR036719">
    <property type="entry name" value="Neuro-gated_channel_TM_sf"/>
</dbReference>
<evidence type="ECO:0000313" key="3">
    <source>
        <dbReference type="EMBL" id="CAD7460358.1"/>
    </source>
</evidence>
<name>A0A7R9IL21_9NEOP</name>
<dbReference type="GO" id="GO:0006811">
    <property type="term" value="P:monoatomic ion transport"/>
    <property type="evidence" value="ECO:0007669"/>
    <property type="project" value="InterPro"/>
</dbReference>
<keyword evidence="1" id="KW-0812">Transmembrane</keyword>
<feature type="transmembrane region" description="Helical" evidence="1">
    <location>
        <begin position="50"/>
        <end position="71"/>
    </location>
</feature>
<dbReference type="GO" id="GO:0016020">
    <property type="term" value="C:membrane"/>
    <property type="evidence" value="ECO:0007669"/>
    <property type="project" value="InterPro"/>
</dbReference>
<dbReference type="SUPFAM" id="SSF90112">
    <property type="entry name" value="Neurotransmitter-gated ion-channel transmembrane pore"/>
    <property type="match status" value="1"/>
</dbReference>
<dbReference type="InterPro" id="IPR006029">
    <property type="entry name" value="Neurotrans-gated_channel_TM"/>
</dbReference>
<evidence type="ECO:0000259" key="2">
    <source>
        <dbReference type="Pfam" id="PF02932"/>
    </source>
</evidence>
<dbReference type="InterPro" id="IPR038050">
    <property type="entry name" value="Neuro_actylchol_rec"/>
</dbReference>
<feature type="transmembrane region" description="Helical" evidence="1">
    <location>
        <begin position="19"/>
        <end position="38"/>
    </location>
</feature>
<dbReference type="Pfam" id="PF02932">
    <property type="entry name" value="Neur_chan_memb"/>
    <property type="match status" value="1"/>
</dbReference>
<gene>
    <name evidence="3" type="ORF">TTEB3V08_LOCUS8290</name>
</gene>
<protein>
    <recommendedName>
        <fullName evidence="2">Neurotransmitter-gated ion-channel transmembrane domain-containing protein</fullName>
    </recommendedName>
</protein>
<dbReference type="Gene3D" id="1.20.58.390">
    <property type="entry name" value="Neurotransmitter-gated ion-channel transmembrane domain"/>
    <property type="match status" value="1"/>
</dbReference>
<feature type="domain" description="Neurotransmitter-gated ion-channel transmembrane" evidence="2">
    <location>
        <begin position="2"/>
        <end position="76"/>
    </location>
</feature>